<name>A0A1D3KZ29_PLAOA</name>
<evidence type="ECO:0000313" key="2">
    <source>
        <dbReference type="Proteomes" id="UP000242942"/>
    </source>
</evidence>
<dbReference type="AlphaFoldDB" id="A0A1D3KZ29"/>
<accession>A0A1D3KZ29</accession>
<dbReference type="EMBL" id="LT594582">
    <property type="protein sequence ID" value="SCD22432.1"/>
    <property type="molecule type" value="Genomic_DNA"/>
</dbReference>
<proteinExistence type="predicted"/>
<dbReference type="Proteomes" id="UP000242942">
    <property type="component" value="Chromosome 1"/>
</dbReference>
<sequence>GQNTGYIYRNTEENKQKNSFCLEEIFIKMNTILKKQIEISNFCSSHKYERQLLFQNIYDLKKQIVNTAFNSLIDKDITKCFVKIVEDNEMKNNVYKKSCLGKDNEKRKPNHDNLYLFLLHLNQLERSAFTFAHFLRNVSLQIYPAESPTFHATDQKIFSFLQDPHTVRIIRKFEKNITKIKTVCTQTYLAKRTTPT</sequence>
<reference evidence="1 2" key="1">
    <citation type="submission" date="2016-06" db="EMBL/GenBank/DDBJ databases">
        <authorList>
            <consortium name="Pathogen Informatics"/>
        </authorList>
    </citation>
    <scope>NUCLEOTIDE SEQUENCE [LARGE SCALE GENOMIC DNA]</scope>
    <source>
        <strain evidence="1">PocGH01</strain>
    </source>
</reference>
<gene>
    <name evidence="1" type="primary">PocGH01_01025150</name>
    <name evidence="1" type="ORF">POCGH01_01025150</name>
</gene>
<evidence type="ECO:0000313" key="1">
    <source>
        <dbReference type="EMBL" id="SCD22432.1"/>
    </source>
</evidence>
<dbReference type="OrthoDB" id="371817at2759"/>
<protein>
    <submittedName>
        <fullName evidence="1">Uncharacterized protein</fullName>
    </submittedName>
</protein>
<feature type="non-terminal residue" evidence="1">
    <location>
        <position position="1"/>
    </location>
</feature>
<keyword evidence="2" id="KW-1185">Reference proteome</keyword>
<dbReference type="VEuPathDB" id="PlasmoDB:PocGH01_01025150"/>
<organism evidence="1 2">
    <name type="scientific">Plasmodium ovale</name>
    <name type="common">malaria parasite P. ovale</name>
    <dbReference type="NCBI Taxonomy" id="36330"/>
    <lineage>
        <taxon>Eukaryota</taxon>
        <taxon>Sar</taxon>
        <taxon>Alveolata</taxon>
        <taxon>Apicomplexa</taxon>
        <taxon>Aconoidasida</taxon>
        <taxon>Haemosporida</taxon>
        <taxon>Plasmodiidae</taxon>
        <taxon>Plasmodium</taxon>
        <taxon>Plasmodium (Plasmodium)</taxon>
    </lineage>
</organism>